<organism evidence="3">
    <name type="scientific">Verticillium alfalfae (strain VaMs.102 / ATCC MYA-4576 / FGSC 10136)</name>
    <name type="common">Verticillium wilt of alfalfa</name>
    <name type="synonym">Verticillium albo-atrum</name>
    <dbReference type="NCBI Taxonomy" id="526221"/>
    <lineage>
        <taxon>Eukaryota</taxon>
        <taxon>Fungi</taxon>
        <taxon>Dikarya</taxon>
        <taxon>Ascomycota</taxon>
        <taxon>Pezizomycotina</taxon>
        <taxon>Sordariomycetes</taxon>
        <taxon>Hypocreomycetidae</taxon>
        <taxon>Glomerellales</taxon>
        <taxon>Plectosphaerellaceae</taxon>
        <taxon>Verticillium</taxon>
    </lineage>
</organism>
<evidence type="ECO:0000313" key="2">
    <source>
        <dbReference type="EMBL" id="EEY15242.1"/>
    </source>
</evidence>
<dbReference type="Proteomes" id="UP000008698">
    <property type="component" value="Unassembled WGS sequence"/>
</dbReference>
<evidence type="ECO:0000313" key="3">
    <source>
        <dbReference type="Proteomes" id="UP000008698"/>
    </source>
</evidence>
<dbReference type="AlphaFoldDB" id="C9S7E6"/>
<keyword evidence="1" id="KW-0732">Signal</keyword>
<proteinExistence type="predicted"/>
<dbReference type="HOGENOM" id="CLU_1027446_0_0_1"/>
<dbReference type="RefSeq" id="XP_003009668.1">
    <property type="nucleotide sequence ID" value="XM_003009622.1"/>
</dbReference>
<gene>
    <name evidence="2" type="ORF">VDBG_01351</name>
</gene>
<dbReference type="KEGG" id="val:VDBG_01351"/>
<dbReference type="GeneID" id="9536280"/>
<feature type="signal peptide" evidence="1">
    <location>
        <begin position="1"/>
        <end position="18"/>
    </location>
</feature>
<dbReference type="OrthoDB" id="4820595at2759"/>
<evidence type="ECO:0000256" key="1">
    <source>
        <dbReference type="SAM" id="SignalP"/>
    </source>
</evidence>
<feature type="chain" id="PRO_5003000532" evidence="1">
    <location>
        <begin position="19"/>
        <end position="271"/>
    </location>
</feature>
<keyword evidence="3" id="KW-1185">Reference proteome</keyword>
<protein>
    <submittedName>
        <fullName evidence="2">Predicted protein</fullName>
    </submittedName>
</protein>
<name>C9S7E6_VERA1</name>
<sequence length="271" mass="29884">MFFLRLFVPLSLALGAIAVPLDTSEVQEQLPDGLNLCIEEKNCEVYKLDDGAWSFRYIPGMEPGTDWYNEHANTTDEIGPQPDDVLDKRHSPCDSSNGRTCSSIWVRPDRTLYGTLWPRTAIQVLGHNCYEFGCNVGQISQSTSWSTGGGPGTIPDQLRITPNGVFDPSIRWHLIVAIQDVLRDMTTSHRVISGHTHHTPPWSATMHQAPYRIHVARFRNQAMQGDLSVNISMRGAGAWGCAQVLQYLGTAIGYLNPMLGGALGQLSAFCA</sequence>
<accession>C9S7E6</accession>
<dbReference type="EMBL" id="DS985214">
    <property type="protein sequence ID" value="EEY15242.1"/>
    <property type="molecule type" value="Genomic_DNA"/>
</dbReference>
<reference evidence="3" key="1">
    <citation type="journal article" date="2011" name="PLoS Pathog.">
        <title>Comparative genomics yields insights into niche adaptation of plant vascular wilt pathogens.</title>
        <authorList>
            <person name="Klosterman S.J."/>
            <person name="Subbarao K.V."/>
            <person name="Kang S."/>
            <person name="Veronese P."/>
            <person name="Gold S.E."/>
            <person name="Thomma B.P.H.J."/>
            <person name="Chen Z."/>
            <person name="Henrissat B."/>
            <person name="Lee Y.-H."/>
            <person name="Park J."/>
            <person name="Garcia-Pedrajas M.D."/>
            <person name="Barbara D.J."/>
            <person name="Anchieta A."/>
            <person name="de Jonge R."/>
            <person name="Santhanam P."/>
            <person name="Maruthachalam K."/>
            <person name="Atallah Z."/>
            <person name="Amyotte S.G."/>
            <person name="Paz Z."/>
            <person name="Inderbitzin P."/>
            <person name="Hayes R.J."/>
            <person name="Heiman D.I."/>
            <person name="Young S."/>
            <person name="Zeng Q."/>
            <person name="Engels R."/>
            <person name="Galagan J."/>
            <person name="Cuomo C.A."/>
            <person name="Dobinson K.F."/>
            <person name="Ma L.-J."/>
        </authorList>
    </citation>
    <scope>NUCLEOTIDE SEQUENCE [LARGE SCALE GENOMIC DNA]</scope>
    <source>
        <strain evidence="3">VaMs.102 / ATCC MYA-4576 / FGSC 10136</strain>
    </source>
</reference>